<comment type="caution">
    <text evidence="13">The sequence shown here is derived from an EMBL/GenBank/DDBJ whole genome shotgun (WGS) entry which is preliminary data.</text>
</comment>
<dbReference type="NCBIfam" id="TIGR00177">
    <property type="entry name" value="molyb_syn"/>
    <property type="match status" value="1"/>
</dbReference>
<dbReference type="Gene3D" id="3.90.105.10">
    <property type="entry name" value="Molybdopterin biosynthesis moea protein, domain 2"/>
    <property type="match status" value="1"/>
</dbReference>
<dbReference type="SUPFAM" id="SSF63882">
    <property type="entry name" value="MoeA N-terminal region -like"/>
    <property type="match status" value="1"/>
</dbReference>
<feature type="domain" description="MoaB/Mog" evidence="12">
    <location>
        <begin position="179"/>
        <end position="318"/>
    </location>
</feature>
<evidence type="ECO:0000256" key="3">
    <source>
        <dbReference type="ARBA" id="ARBA00005046"/>
    </source>
</evidence>
<dbReference type="Gene3D" id="2.40.340.10">
    <property type="entry name" value="MoeA, C-terminal, domain IV"/>
    <property type="match status" value="1"/>
</dbReference>
<dbReference type="InterPro" id="IPR005111">
    <property type="entry name" value="MoeA_C_domain_IV"/>
</dbReference>
<dbReference type="RefSeq" id="WP_064950660.1">
    <property type="nucleotide sequence ID" value="NZ_LZJS01000044.1"/>
</dbReference>
<dbReference type="GO" id="GO:0061599">
    <property type="term" value="F:molybdopterin molybdotransferase activity"/>
    <property type="evidence" value="ECO:0007669"/>
    <property type="project" value="UniProtKB-UniRule"/>
</dbReference>
<keyword evidence="6 11" id="KW-0808">Transferase</keyword>
<dbReference type="InterPro" id="IPR001453">
    <property type="entry name" value="MoaB/Mog_dom"/>
</dbReference>
<dbReference type="AlphaFoldDB" id="A0A1A2SJA9"/>
<sequence>MRSVAEHQRVVTELIRARPPVAVPLTEAQGLALAEDVVAQLALPVFDNSAMDGYAVRAEDTSGATPEQPVMLPVAEDIPAGRTDGLTLRPGTAHRIMTGAPLPAGATAVVPVEDTDGGVDVVAIRAPRDAGRHIRRAGEDVSPGTTVLRRGQVVTPAVLGLAAALGIAELPVIPRQRVLVISTGSELVTPGTALLPGQIYESNSIMLAGAVRDAGADLVGVATAEDEVAQFSSIIDRYAGDADLIITSGGVSAGAYEVVKDAFGREGDQGVEFVKVAMQPGMPQGVGRVGGATIVTLPGNPVSALVSFEVFIRPALRRAMGLPDPDRPHRTAVLAESLTSPRGKRQFRRAVLNDDASTVTSYGPPASHHLRWLASANGLLDIPEDVVEVPEGTQLQVWDLR</sequence>
<dbReference type="SUPFAM" id="SSF53218">
    <property type="entry name" value="Molybdenum cofactor biosynthesis proteins"/>
    <property type="match status" value="1"/>
</dbReference>
<evidence type="ECO:0000313" key="14">
    <source>
        <dbReference type="Proteomes" id="UP000093861"/>
    </source>
</evidence>
<dbReference type="SMART" id="SM00852">
    <property type="entry name" value="MoCF_biosynth"/>
    <property type="match status" value="1"/>
</dbReference>
<dbReference type="EC" id="2.10.1.1" evidence="11"/>
<dbReference type="PANTHER" id="PTHR10192:SF5">
    <property type="entry name" value="GEPHYRIN"/>
    <property type="match status" value="1"/>
</dbReference>
<accession>A0A1A2SJA9</accession>
<name>A0A1A2SJA9_9MYCO</name>
<evidence type="ECO:0000256" key="4">
    <source>
        <dbReference type="ARBA" id="ARBA00010763"/>
    </source>
</evidence>
<dbReference type="InterPro" id="IPR036688">
    <property type="entry name" value="MoeA_C_domain_IV_sf"/>
</dbReference>
<gene>
    <name evidence="13" type="ORF">A5685_20935</name>
</gene>
<keyword evidence="9 11" id="KW-0501">Molybdenum cofactor biosynthesis</keyword>
<dbReference type="InterPro" id="IPR036135">
    <property type="entry name" value="MoeA_linker/N_sf"/>
</dbReference>
<dbReference type="Pfam" id="PF00994">
    <property type="entry name" value="MoCF_biosynth"/>
    <property type="match status" value="1"/>
</dbReference>
<evidence type="ECO:0000256" key="2">
    <source>
        <dbReference type="ARBA" id="ARBA00002901"/>
    </source>
</evidence>
<evidence type="ECO:0000256" key="8">
    <source>
        <dbReference type="ARBA" id="ARBA00022842"/>
    </source>
</evidence>
<evidence type="ECO:0000256" key="1">
    <source>
        <dbReference type="ARBA" id="ARBA00001946"/>
    </source>
</evidence>
<organism evidence="13 14">
    <name type="scientific">Mycobacterium colombiense</name>
    <dbReference type="NCBI Taxonomy" id="339268"/>
    <lineage>
        <taxon>Bacteria</taxon>
        <taxon>Bacillati</taxon>
        <taxon>Actinomycetota</taxon>
        <taxon>Actinomycetes</taxon>
        <taxon>Mycobacteriales</taxon>
        <taxon>Mycobacteriaceae</taxon>
        <taxon>Mycobacterium</taxon>
        <taxon>Mycobacterium avium complex (MAC)</taxon>
    </lineage>
</organism>
<dbReference type="InterPro" id="IPR038987">
    <property type="entry name" value="MoeA-like"/>
</dbReference>
<dbReference type="EMBL" id="LZJS01000044">
    <property type="protein sequence ID" value="OBH64135.1"/>
    <property type="molecule type" value="Genomic_DNA"/>
</dbReference>
<evidence type="ECO:0000256" key="7">
    <source>
        <dbReference type="ARBA" id="ARBA00022723"/>
    </source>
</evidence>
<evidence type="ECO:0000256" key="11">
    <source>
        <dbReference type="RuleBase" id="RU365090"/>
    </source>
</evidence>
<dbReference type="Gene3D" id="3.40.980.10">
    <property type="entry name" value="MoaB/Mog-like domain"/>
    <property type="match status" value="1"/>
</dbReference>
<dbReference type="CDD" id="cd00887">
    <property type="entry name" value="MoeA"/>
    <property type="match status" value="1"/>
</dbReference>
<dbReference type="SUPFAM" id="SSF63867">
    <property type="entry name" value="MoeA C-terminal domain-like"/>
    <property type="match status" value="1"/>
</dbReference>
<proteinExistence type="inferred from homology"/>
<dbReference type="GO" id="GO:0006777">
    <property type="term" value="P:Mo-molybdopterin cofactor biosynthetic process"/>
    <property type="evidence" value="ECO:0007669"/>
    <property type="project" value="UniProtKB-UniRule"/>
</dbReference>
<dbReference type="InterPro" id="IPR005110">
    <property type="entry name" value="MoeA_linker/N"/>
</dbReference>
<dbReference type="Gene3D" id="2.170.190.11">
    <property type="entry name" value="Molybdopterin biosynthesis moea protein, domain 3"/>
    <property type="match status" value="1"/>
</dbReference>
<comment type="function">
    <text evidence="2 11">Catalyzes the insertion of molybdate into adenylated molybdopterin with the concomitant release of AMP.</text>
</comment>
<reference evidence="13 14" key="1">
    <citation type="submission" date="2016-06" db="EMBL/GenBank/DDBJ databases">
        <authorList>
            <person name="Kjaerup R.B."/>
            <person name="Dalgaard T.S."/>
            <person name="Juul-Madsen H.R."/>
        </authorList>
    </citation>
    <scope>NUCLEOTIDE SEQUENCE [LARGE SCALE GENOMIC DNA]</scope>
    <source>
        <strain evidence="13 14">E2464</strain>
    </source>
</reference>
<protein>
    <recommendedName>
        <fullName evidence="11">Molybdopterin molybdenumtransferase</fullName>
        <ecNumber evidence="11">2.10.1.1</ecNumber>
    </recommendedName>
</protein>
<evidence type="ECO:0000259" key="12">
    <source>
        <dbReference type="SMART" id="SM00852"/>
    </source>
</evidence>
<dbReference type="Pfam" id="PF03453">
    <property type="entry name" value="MoeA_N"/>
    <property type="match status" value="1"/>
</dbReference>
<dbReference type="Pfam" id="PF03454">
    <property type="entry name" value="MoeA_C"/>
    <property type="match status" value="1"/>
</dbReference>
<evidence type="ECO:0000256" key="9">
    <source>
        <dbReference type="ARBA" id="ARBA00023150"/>
    </source>
</evidence>
<keyword evidence="7 11" id="KW-0479">Metal-binding</keyword>
<comment type="pathway">
    <text evidence="3 11">Cofactor biosynthesis; molybdopterin biosynthesis.</text>
</comment>
<dbReference type="GO" id="GO:0005829">
    <property type="term" value="C:cytosol"/>
    <property type="evidence" value="ECO:0007669"/>
    <property type="project" value="TreeGrafter"/>
</dbReference>
<dbReference type="InterPro" id="IPR036425">
    <property type="entry name" value="MoaB/Mog-like_dom_sf"/>
</dbReference>
<dbReference type="NCBIfam" id="NF045515">
    <property type="entry name" value="Glp_gephyrin"/>
    <property type="match status" value="1"/>
</dbReference>
<keyword evidence="8 11" id="KW-0460">Magnesium</keyword>
<evidence type="ECO:0000256" key="6">
    <source>
        <dbReference type="ARBA" id="ARBA00022679"/>
    </source>
</evidence>
<dbReference type="GO" id="GO:0046872">
    <property type="term" value="F:metal ion binding"/>
    <property type="evidence" value="ECO:0007669"/>
    <property type="project" value="UniProtKB-UniRule"/>
</dbReference>
<dbReference type="UniPathway" id="UPA00344"/>
<dbReference type="FunFam" id="3.40.980.10:FF:000004">
    <property type="entry name" value="Molybdopterin molybdenumtransferase"/>
    <property type="match status" value="1"/>
</dbReference>
<dbReference type="PANTHER" id="PTHR10192">
    <property type="entry name" value="MOLYBDOPTERIN BIOSYNTHESIS PROTEIN"/>
    <property type="match status" value="1"/>
</dbReference>
<evidence type="ECO:0000256" key="10">
    <source>
        <dbReference type="ARBA" id="ARBA00047317"/>
    </source>
</evidence>
<dbReference type="Proteomes" id="UP000093861">
    <property type="component" value="Unassembled WGS sequence"/>
</dbReference>
<comment type="cofactor">
    <cofactor evidence="1 11">
        <name>Mg(2+)</name>
        <dbReference type="ChEBI" id="CHEBI:18420"/>
    </cofactor>
</comment>
<keyword evidence="5 11" id="KW-0500">Molybdenum</keyword>
<evidence type="ECO:0000313" key="13">
    <source>
        <dbReference type="EMBL" id="OBH64135.1"/>
    </source>
</evidence>
<comment type="catalytic activity">
    <reaction evidence="10">
        <text>adenylyl-molybdopterin + molybdate = Mo-molybdopterin + AMP + H(+)</text>
        <dbReference type="Rhea" id="RHEA:35047"/>
        <dbReference type="ChEBI" id="CHEBI:15378"/>
        <dbReference type="ChEBI" id="CHEBI:36264"/>
        <dbReference type="ChEBI" id="CHEBI:62727"/>
        <dbReference type="ChEBI" id="CHEBI:71302"/>
        <dbReference type="ChEBI" id="CHEBI:456215"/>
        <dbReference type="EC" id="2.10.1.1"/>
    </reaction>
</comment>
<comment type="similarity">
    <text evidence="4 11">Belongs to the MoeA family.</text>
</comment>
<evidence type="ECO:0000256" key="5">
    <source>
        <dbReference type="ARBA" id="ARBA00022505"/>
    </source>
</evidence>